<dbReference type="GO" id="GO:0015036">
    <property type="term" value="F:disulfide oxidoreductase activity"/>
    <property type="evidence" value="ECO:0007669"/>
    <property type="project" value="UniProtKB-ARBA"/>
</dbReference>
<gene>
    <name evidence="5" type="ORF">TPL01_20790</name>
</gene>
<dbReference type="InterPro" id="IPR013766">
    <property type="entry name" value="Thioredoxin_domain"/>
</dbReference>
<reference evidence="5 6" key="1">
    <citation type="submission" date="2019-07" db="EMBL/GenBank/DDBJ databases">
        <title>Whole genome shotgun sequence of Thiobacillus plumbophilus NBRC 107929.</title>
        <authorList>
            <person name="Hosoyama A."/>
            <person name="Uohara A."/>
            <person name="Ohji S."/>
            <person name="Ichikawa N."/>
        </authorList>
    </citation>
    <scope>NUCLEOTIDE SEQUENCE [LARGE SCALE GENOMIC DNA]</scope>
    <source>
        <strain evidence="5 6">NBRC 107929</strain>
    </source>
</reference>
<dbReference type="InterPro" id="IPR036249">
    <property type="entry name" value="Thioredoxin-like_sf"/>
</dbReference>
<dbReference type="PANTHER" id="PTHR42852:SF17">
    <property type="entry name" value="THIOREDOXIN-LIKE PROTEIN HI_1115"/>
    <property type="match status" value="1"/>
</dbReference>
<dbReference type="Pfam" id="PF08534">
    <property type="entry name" value="Redoxin"/>
    <property type="match status" value="1"/>
</dbReference>
<proteinExistence type="predicted"/>
<dbReference type="InterPro" id="IPR017937">
    <property type="entry name" value="Thioredoxin_CS"/>
</dbReference>
<comment type="subcellular location">
    <subcellularLocation>
        <location evidence="1">Cell envelope</location>
    </subcellularLocation>
</comment>
<comment type="caution">
    <text evidence="5">The sequence shown here is derived from an EMBL/GenBank/DDBJ whole genome shotgun (WGS) entry which is preliminary data.</text>
</comment>
<name>A0A512L9Y1_9PROT</name>
<dbReference type="SUPFAM" id="SSF52833">
    <property type="entry name" value="Thioredoxin-like"/>
    <property type="match status" value="1"/>
</dbReference>
<accession>A0A512L9Y1</accession>
<dbReference type="GO" id="GO:0030313">
    <property type="term" value="C:cell envelope"/>
    <property type="evidence" value="ECO:0007669"/>
    <property type="project" value="UniProtKB-SubCell"/>
</dbReference>
<dbReference type="AlphaFoldDB" id="A0A512L9Y1"/>
<dbReference type="Proteomes" id="UP000321337">
    <property type="component" value="Unassembled WGS sequence"/>
</dbReference>
<dbReference type="Gene3D" id="3.40.30.10">
    <property type="entry name" value="Glutaredoxin"/>
    <property type="match status" value="1"/>
</dbReference>
<sequence length="194" mass="21487">MWTQSEGFAVQIKRLRVLLFTLAIASGLLLNMEASCAAGEEVFSPFPGHPAAPKLKLLNMDGKQVDLEKLKGQVVLVNFWATWCPPCRREMPSLQRLWLKLGKSKLQIVAVNVGEDADTVLSFMGMLDVSPTFPIVFDKDSAVLRAWPVKGLPTTFLIDRKGHIAYRAIGGRDFDSPENIRFITELSASKIGSK</sequence>
<evidence type="ECO:0000256" key="2">
    <source>
        <dbReference type="ARBA" id="ARBA00022748"/>
    </source>
</evidence>
<dbReference type="RefSeq" id="WP_223264570.1">
    <property type="nucleotide sequence ID" value="NZ_AP021884.1"/>
</dbReference>
<evidence type="ECO:0000313" key="6">
    <source>
        <dbReference type="Proteomes" id="UP000321337"/>
    </source>
</evidence>
<keyword evidence="6" id="KW-1185">Reference proteome</keyword>
<feature type="domain" description="Thioredoxin" evidence="4">
    <location>
        <begin position="46"/>
        <end position="188"/>
    </location>
</feature>
<dbReference type="PROSITE" id="PS51352">
    <property type="entry name" value="THIOREDOXIN_2"/>
    <property type="match status" value="1"/>
</dbReference>
<dbReference type="CDD" id="cd02966">
    <property type="entry name" value="TlpA_like_family"/>
    <property type="match status" value="1"/>
</dbReference>
<protein>
    <recommendedName>
        <fullName evidence="4">Thioredoxin domain-containing protein</fullName>
    </recommendedName>
</protein>
<keyword evidence="2" id="KW-0201">Cytochrome c-type biogenesis</keyword>
<dbReference type="PANTHER" id="PTHR42852">
    <property type="entry name" value="THIOL:DISULFIDE INTERCHANGE PROTEIN DSBE"/>
    <property type="match status" value="1"/>
</dbReference>
<evidence type="ECO:0000256" key="1">
    <source>
        <dbReference type="ARBA" id="ARBA00004196"/>
    </source>
</evidence>
<dbReference type="InterPro" id="IPR050553">
    <property type="entry name" value="Thioredoxin_ResA/DsbE_sf"/>
</dbReference>
<keyword evidence="3" id="KW-0676">Redox-active center</keyword>
<evidence type="ECO:0000256" key="3">
    <source>
        <dbReference type="ARBA" id="ARBA00023284"/>
    </source>
</evidence>
<dbReference type="PROSITE" id="PS00194">
    <property type="entry name" value="THIOREDOXIN_1"/>
    <property type="match status" value="1"/>
</dbReference>
<organism evidence="5 6">
    <name type="scientific">Sulfuriferula plumbiphila</name>
    <dbReference type="NCBI Taxonomy" id="171865"/>
    <lineage>
        <taxon>Bacteria</taxon>
        <taxon>Pseudomonadati</taxon>
        <taxon>Pseudomonadota</taxon>
        <taxon>Betaproteobacteria</taxon>
        <taxon>Nitrosomonadales</taxon>
        <taxon>Sulfuricellaceae</taxon>
        <taxon>Sulfuriferula</taxon>
    </lineage>
</organism>
<dbReference type="InterPro" id="IPR013740">
    <property type="entry name" value="Redoxin"/>
</dbReference>
<dbReference type="EMBL" id="BKAD01000020">
    <property type="protein sequence ID" value="GEP30941.1"/>
    <property type="molecule type" value="Genomic_DNA"/>
</dbReference>
<dbReference type="GO" id="GO:0017004">
    <property type="term" value="P:cytochrome complex assembly"/>
    <property type="evidence" value="ECO:0007669"/>
    <property type="project" value="UniProtKB-KW"/>
</dbReference>
<evidence type="ECO:0000259" key="4">
    <source>
        <dbReference type="PROSITE" id="PS51352"/>
    </source>
</evidence>
<evidence type="ECO:0000313" key="5">
    <source>
        <dbReference type="EMBL" id="GEP30941.1"/>
    </source>
</evidence>